<feature type="transmembrane region" description="Helical" evidence="1">
    <location>
        <begin position="221"/>
        <end position="240"/>
    </location>
</feature>
<reference evidence="2 3" key="1">
    <citation type="submission" date="2018-03" db="EMBL/GenBank/DDBJ databases">
        <title>Draft Genome Sequences of the Obligatory Marine Myxobacteria Enhygromyxa salina SWB007.</title>
        <authorList>
            <person name="Poehlein A."/>
            <person name="Moghaddam J.A."/>
            <person name="Harms H."/>
            <person name="Alanjari M."/>
            <person name="Koenig G.M."/>
            <person name="Daniel R."/>
            <person name="Schaeberle T.F."/>
        </authorList>
    </citation>
    <scope>NUCLEOTIDE SEQUENCE [LARGE SCALE GENOMIC DNA]</scope>
    <source>
        <strain evidence="2 3">SWB007</strain>
    </source>
</reference>
<feature type="transmembrane region" description="Helical" evidence="1">
    <location>
        <begin position="145"/>
        <end position="166"/>
    </location>
</feature>
<feature type="transmembrane region" description="Helical" evidence="1">
    <location>
        <begin position="83"/>
        <end position="101"/>
    </location>
</feature>
<comment type="caution">
    <text evidence="2">The sequence shown here is derived from an EMBL/GenBank/DDBJ whole genome shotgun (WGS) entry which is preliminary data.</text>
</comment>
<dbReference type="RefSeq" id="WP_106092330.1">
    <property type="nucleotide sequence ID" value="NZ_PVNL01000111.1"/>
</dbReference>
<dbReference type="EMBL" id="PVNL01000111">
    <property type="protein sequence ID" value="PRQ02616.1"/>
    <property type="molecule type" value="Genomic_DNA"/>
</dbReference>
<dbReference type="AlphaFoldDB" id="A0A2S9YC66"/>
<dbReference type="OrthoDB" id="571893at2"/>
<accession>A0A2S9YC66</accession>
<keyword evidence="1" id="KW-1133">Transmembrane helix</keyword>
<gene>
    <name evidence="2" type="ORF">ENSA7_54450</name>
</gene>
<feature type="transmembrane region" description="Helical" evidence="1">
    <location>
        <begin position="12"/>
        <end position="35"/>
    </location>
</feature>
<keyword evidence="1" id="KW-0472">Membrane</keyword>
<keyword evidence="1" id="KW-0812">Transmembrane</keyword>
<evidence type="ECO:0000313" key="3">
    <source>
        <dbReference type="Proteomes" id="UP000238823"/>
    </source>
</evidence>
<sequence>MVEQALSVPGSASLAGLCIGIAVVAAAGVPAARWYAGVRGDEPSPTRRAATLRTGVAVAVWLSLTGALAGSGALANFESFPPPVMPVVLASFVLTFVLAFSRFGERLARDLPLSLLVGYQGFRVVVEIMLHRASEEGVIGQHMTWSGLNFDVVTGLTGLGLGLWLWRREQGQPQPRALLWVWNLLGLGLLATIVGISILSMPGPLRQFGGPPNVWIADFPFVWLPTIMVTAALFGHLLVFRRLLGPMKKAS</sequence>
<evidence type="ECO:0000313" key="2">
    <source>
        <dbReference type="EMBL" id="PRQ02616.1"/>
    </source>
</evidence>
<feature type="transmembrane region" description="Helical" evidence="1">
    <location>
        <begin position="113"/>
        <end position="133"/>
    </location>
</feature>
<name>A0A2S9YC66_9BACT</name>
<proteinExistence type="predicted"/>
<feature type="transmembrane region" description="Helical" evidence="1">
    <location>
        <begin position="56"/>
        <end position="77"/>
    </location>
</feature>
<feature type="transmembrane region" description="Helical" evidence="1">
    <location>
        <begin position="178"/>
        <end position="201"/>
    </location>
</feature>
<organism evidence="2 3">
    <name type="scientific">Enhygromyxa salina</name>
    <dbReference type="NCBI Taxonomy" id="215803"/>
    <lineage>
        <taxon>Bacteria</taxon>
        <taxon>Pseudomonadati</taxon>
        <taxon>Myxococcota</taxon>
        <taxon>Polyangia</taxon>
        <taxon>Nannocystales</taxon>
        <taxon>Nannocystaceae</taxon>
        <taxon>Enhygromyxa</taxon>
    </lineage>
</organism>
<evidence type="ECO:0000256" key="1">
    <source>
        <dbReference type="SAM" id="Phobius"/>
    </source>
</evidence>
<protein>
    <submittedName>
        <fullName evidence="2">Uncharacterized protein</fullName>
    </submittedName>
</protein>
<dbReference type="Proteomes" id="UP000238823">
    <property type="component" value="Unassembled WGS sequence"/>
</dbReference>